<keyword evidence="3 4" id="KW-0012">Acyltransferase</keyword>
<feature type="region of interest" description="Disordered" evidence="5">
    <location>
        <begin position="240"/>
        <end position="339"/>
    </location>
</feature>
<evidence type="ECO:0000256" key="6">
    <source>
        <dbReference type="SAM" id="Phobius"/>
    </source>
</evidence>
<proteinExistence type="inferred from homology"/>
<dbReference type="EC" id="2.3.1.51" evidence="4"/>
<keyword evidence="6" id="KW-0472">Membrane</keyword>
<dbReference type="SUPFAM" id="SSF69593">
    <property type="entry name" value="Glycerol-3-phosphate (1)-acyltransferase"/>
    <property type="match status" value="1"/>
</dbReference>
<dbReference type="GO" id="GO:0003841">
    <property type="term" value="F:1-acylglycerol-3-phosphate O-acyltransferase activity"/>
    <property type="evidence" value="ECO:0007669"/>
    <property type="project" value="UniProtKB-EC"/>
</dbReference>
<accession>A0ABR3FLS3</accession>
<evidence type="ECO:0000256" key="5">
    <source>
        <dbReference type="SAM" id="MobiDB-lite"/>
    </source>
</evidence>
<keyword evidence="4" id="KW-1208">Phospholipid metabolism</keyword>
<evidence type="ECO:0000256" key="1">
    <source>
        <dbReference type="ARBA" id="ARBA00008655"/>
    </source>
</evidence>
<feature type="compositionally biased region" description="Polar residues" evidence="5">
    <location>
        <begin position="314"/>
        <end position="323"/>
    </location>
</feature>
<dbReference type="PANTHER" id="PTHR10434:SF11">
    <property type="entry name" value="1-ACYL-SN-GLYCEROL-3-PHOSPHATE ACYLTRANSFERASE"/>
    <property type="match status" value="1"/>
</dbReference>
<keyword evidence="4" id="KW-0443">Lipid metabolism</keyword>
<dbReference type="Pfam" id="PF01553">
    <property type="entry name" value="Acyltransferase"/>
    <property type="match status" value="1"/>
</dbReference>
<dbReference type="NCBIfam" id="TIGR00530">
    <property type="entry name" value="AGP_acyltrn"/>
    <property type="match status" value="1"/>
</dbReference>
<dbReference type="InterPro" id="IPR002123">
    <property type="entry name" value="Plipid/glycerol_acylTrfase"/>
</dbReference>
<dbReference type="EMBL" id="JBAHYK010000242">
    <property type="protein sequence ID" value="KAL0576168.1"/>
    <property type="molecule type" value="Genomic_DNA"/>
</dbReference>
<keyword evidence="4" id="KW-0444">Lipid biosynthesis</keyword>
<sequence length="339" mass="36941">MSSSKGRYYVRFGVYAASLTVVATLGVFVGAAMAIVGHRYDVDFVIARIFYYLGSRVLGITIDVEGEEHLETRPAVYMSNHQSILDILFVARTMPRQTSIMAKKSIQMTPLGPFMMLAGTIFIDRGNNARAVRSLEAAGEKMRRNRTSLWIYPEGTRNLSQQPELLSFKKGGFHLAIQAGIPIVPVISESYWHLYHKGHFEPGTAKIRVLPPIPTAGMTAADVPELINNVRNQMLEALRDISTHAPAEKRTDSRKDEAEKPSVLPSSQEYVSARDEKTPGPSAPPIPESEDTPSLGSHGAGRTPSVSSISSSSNGVRTASENGAETEEDEGMVLVGKPT</sequence>
<comment type="catalytic activity">
    <reaction evidence="4">
        <text>a 1-acyl-sn-glycero-3-phosphate + an acyl-CoA = a 1,2-diacyl-sn-glycero-3-phosphate + CoA</text>
        <dbReference type="Rhea" id="RHEA:19709"/>
        <dbReference type="ChEBI" id="CHEBI:57287"/>
        <dbReference type="ChEBI" id="CHEBI:57970"/>
        <dbReference type="ChEBI" id="CHEBI:58342"/>
        <dbReference type="ChEBI" id="CHEBI:58608"/>
        <dbReference type="EC" id="2.3.1.51"/>
    </reaction>
</comment>
<name>A0ABR3FLS3_9AGAR</name>
<organism evidence="8 9">
    <name type="scientific">Marasmius crinis-equi</name>
    <dbReference type="NCBI Taxonomy" id="585013"/>
    <lineage>
        <taxon>Eukaryota</taxon>
        <taxon>Fungi</taxon>
        <taxon>Dikarya</taxon>
        <taxon>Basidiomycota</taxon>
        <taxon>Agaricomycotina</taxon>
        <taxon>Agaricomycetes</taxon>
        <taxon>Agaricomycetidae</taxon>
        <taxon>Agaricales</taxon>
        <taxon>Marasmiineae</taxon>
        <taxon>Marasmiaceae</taxon>
        <taxon>Marasmius</taxon>
    </lineage>
</organism>
<evidence type="ECO:0000256" key="2">
    <source>
        <dbReference type="ARBA" id="ARBA00022679"/>
    </source>
</evidence>
<feature type="compositionally biased region" description="Basic and acidic residues" evidence="5">
    <location>
        <begin position="240"/>
        <end position="260"/>
    </location>
</feature>
<comment type="caution">
    <text evidence="8">The sequence shown here is derived from an EMBL/GenBank/DDBJ whole genome shotgun (WGS) entry which is preliminary data.</text>
</comment>
<keyword evidence="6" id="KW-0812">Transmembrane</keyword>
<protein>
    <recommendedName>
        <fullName evidence="4">1-acyl-sn-glycerol-3-phosphate acyltransferase</fullName>
        <ecNumber evidence="4">2.3.1.51</ecNumber>
    </recommendedName>
</protein>
<evidence type="ECO:0000256" key="3">
    <source>
        <dbReference type="ARBA" id="ARBA00023315"/>
    </source>
</evidence>
<dbReference type="CDD" id="cd07989">
    <property type="entry name" value="LPLAT_AGPAT-like"/>
    <property type="match status" value="1"/>
</dbReference>
<feature type="transmembrane region" description="Helical" evidence="6">
    <location>
        <begin position="12"/>
        <end position="36"/>
    </location>
</feature>
<reference evidence="8 9" key="1">
    <citation type="submission" date="2024-02" db="EMBL/GenBank/DDBJ databases">
        <title>A draft genome for the cacao thread blight pathogen Marasmius crinis-equi.</title>
        <authorList>
            <person name="Cohen S.P."/>
            <person name="Baruah I.K."/>
            <person name="Amoako-Attah I."/>
            <person name="Bukari Y."/>
            <person name="Meinhardt L.W."/>
            <person name="Bailey B.A."/>
        </authorList>
    </citation>
    <scope>NUCLEOTIDE SEQUENCE [LARGE SCALE GENOMIC DNA]</scope>
    <source>
        <strain evidence="8 9">GH-76</strain>
    </source>
</reference>
<gene>
    <name evidence="8" type="primary">SLC1</name>
    <name evidence="8" type="ORF">V5O48_005809</name>
</gene>
<comment type="similarity">
    <text evidence="1 4">Belongs to the 1-acyl-sn-glycerol-3-phosphate acyltransferase family.</text>
</comment>
<dbReference type="Proteomes" id="UP001465976">
    <property type="component" value="Unassembled WGS sequence"/>
</dbReference>
<comment type="domain">
    <text evidence="4">The HXXXXD motif is essential for acyltransferase activity and may constitute the binding site for the phosphate moiety of the glycerol-3-phosphate.</text>
</comment>
<dbReference type="PANTHER" id="PTHR10434">
    <property type="entry name" value="1-ACYL-SN-GLYCEROL-3-PHOSPHATE ACYLTRANSFERASE"/>
    <property type="match status" value="1"/>
</dbReference>
<dbReference type="InterPro" id="IPR004552">
    <property type="entry name" value="AGP_acyltrans"/>
</dbReference>
<dbReference type="SMART" id="SM00563">
    <property type="entry name" value="PlsC"/>
    <property type="match status" value="1"/>
</dbReference>
<evidence type="ECO:0000313" key="9">
    <source>
        <dbReference type="Proteomes" id="UP001465976"/>
    </source>
</evidence>
<keyword evidence="9" id="KW-1185">Reference proteome</keyword>
<evidence type="ECO:0000256" key="4">
    <source>
        <dbReference type="RuleBase" id="RU361267"/>
    </source>
</evidence>
<keyword evidence="2 4" id="KW-0808">Transferase</keyword>
<keyword evidence="4" id="KW-0594">Phospholipid biosynthesis</keyword>
<feature type="domain" description="Phospholipid/glycerol acyltransferase" evidence="7">
    <location>
        <begin position="75"/>
        <end position="191"/>
    </location>
</feature>
<evidence type="ECO:0000313" key="8">
    <source>
        <dbReference type="EMBL" id="KAL0576168.1"/>
    </source>
</evidence>
<keyword evidence="6" id="KW-1133">Transmembrane helix</keyword>
<evidence type="ECO:0000259" key="7">
    <source>
        <dbReference type="SMART" id="SM00563"/>
    </source>
</evidence>